<comment type="caution">
    <text evidence="4">The sequence shown here is derived from an EMBL/GenBank/DDBJ whole genome shotgun (WGS) entry which is preliminary data.</text>
</comment>
<evidence type="ECO:0000256" key="1">
    <source>
        <dbReference type="ARBA" id="ARBA00009224"/>
    </source>
</evidence>
<dbReference type="PANTHER" id="PTHR11001">
    <property type="entry name" value="MITOCHONDRIAL FISSION PROCESS PROTEIN 1"/>
    <property type="match status" value="1"/>
</dbReference>
<proteinExistence type="inferred from homology"/>
<dbReference type="Pfam" id="PF10558">
    <property type="entry name" value="MTP18"/>
    <property type="match status" value="2"/>
</dbReference>
<protein>
    <recommendedName>
        <fullName evidence="2">Mitochondrial fission process protein 1</fullName>
    </recommendedName>
    <alternativeName>
        <fullName evidence="3">Mitochondrial 18 kDa protein</fullName>
    </alternativeName>
</protein>
<organism evidence="4 5">
    <name type="scientific">Dreissena polymorpha</name>
    <name type="common">Zebra mussel</name>
    <name type="synonym">Mytilus polymorpha</name>
    <dbReference type="NCBI Taxonomy" id="45954"/>
    <lineage>
        <taxon>Eukaryota</taxon>
        <taxon>Metazoa</taxon>
        <taxon>Spiralia</taxon>
        <taxon>Lophotrochozoa</taxon>
        <taxon>Mollusca</taxon>
        <taxon>Bivalvia</taxon>
        <taxon>Autobranchia</taxon>
        <taxon>Heteroconchia</taxon>
        <taxon>Euheterodonta</taxon>
        <taxon>Imparidentia</taxon>
        <taxon>Neoheterodontei</taxon>
        <taxon>Myida</taxon>
        <taxon>Dreissenoidea</taxon>
        <taxon>Dreissenidae</taxon>
        <taxon>Dreissena</taxon>
    </lineage>
</organism>
<evidence type="ECO:0000313" key="5">
    <source>
        <dbReference type="Proteomes" id="UP000828390"/>
    </source>
</evidence>
<keyword evidence="5" id="KW-1185">Reference proteome</keyword>
<gene>
    <name evidence="4" type="ORF">DPMN_033982</name>
</gene>
<comment type="similarity">
    <text evidence="1">Belongs to the MTFP1 family.</text>
</comment>
<sequence length="168" mass="19048">MAEPVSFTDEKKGDPLREPPIRYLGYANEIGESFRSQIHVNYVRATYGLATAYVIADAIHRGGQAAKKPWPSQDVRQTKILWEVFDTLVWQGLASVIIPGFTINRICACSNFVLTKTLRMPAHVRKWTVTLIGLSSIPFIISPIDNAVDHFMEATFRKYYKYEGPVLK</sequence>
<dbReference type="GO" id="GO:0005739">
    <property type="term" value="C:mitochondrion"/>
    <property type="evidence" value="ECO:0007669"/>
    <property type="project" value="TreeGrafter"/>
</dbReference>
<dbReference type="PANTHER" id="PTHR11001:SF2">
    <property type="entry name" value="MITOCHONDRIAL FISSION PROCESS PROTEIN 1"/>
    <property type="match status" value="1"/>
</dbReference>
<dbReference type="InterPro" id="IPR019560">
    <property type="entry name" value="Mitochondrial_18_kDa_protein"/>
</dbReference>
<accession>A0A9D4M832</accession>
<dbReference type="OrthoDB" id="424969at2759"/>
<dbReference type="EMBL" id="JAIWYP010000002">
    <property type="protein sequence ID" value="KAH3870792.1"/>
    <property type="molecule type" value="Genomic_DNA"/>
</dbReference>
<reference evidence="4" key="2">
    <citation type="submission" date="2020-11" db="EMBL/GenBank/DDBJ databases">
        <authorList>
            <person name="McCartney M.A."/>
            <person name="Auch B."/>
            <person name="Kono T."/>
            <person name="Mallez S."/>
            <person name="Becker A."/>
            <person name="Gohl D.M."/>
            <person name="Silverstein K.A.T."/>
            <person name="Koren S."/>
            <person name="Bechman K.B."/>
            <person name="Herman A."/>
            <person name="Abrahante J.E."/>
            <person name="Garbe J."/>
        </authorList>
    </citation>
    <scope>NUCLEOTIDE SEQUENCE</scope>
    <source>
        <strain evidence="4">Duluth1</strain>
        <tissue evidence="4">Whole animal</tissue>
    </source>
</reference>
<evidence type="ECO:0000256" key="2">
    <source>
        <dbReference type="ARBA" id="ARBA00017835"/>
    </source>
</evidence>
<evidence type="ECO:0000313" key="4">
    <source>
        <dbReference type="EMBL" id="KAH3870792.1"/>
    </source>
</evidence>
<dbReference type="AlphaFoldDB" id="A0A9D4M832"/>
<name>A0A9D4M832_DREPO</name>
<dbReference type="Proteomes" id="UP000828390">
    <property type="component" value="Unassembled WGS sequence"/>
</dbReference>
<reference evidence="4" key="1">
    <citation type="journal article" date="2019" name="bioRxiv">
        <title>The Genome of the Zebra Mussel, Dreissena polymorpha: A Resource for Invasive Species Research.</title>
        <authorList>
            <person name="McCartney M.A."/>
            <person name="Auch B."/>
            <person name="Kono T."/>
            <person name="Mallez S."/>
            <person name="Zhang Y."/>
            <person name="Obille A."/>
            <person name="Becker A."/>
            <person name="Abrahante J.E."/>
            <person name="Garbe J."/>
            <person name="Badalamenti J.P."/>
            <person name="Herman A."/>
            <person name="Mangelson H."/>
            <person name="Liachko I."/>
            <person name="Sullivan S."/>
            <person name="Sone E.D."/>
            <person name="Koren S."/>
            <person name="Silverstein K.A.T."/>
            <person name="Beckman K.B."/>
            <person name="Gohl D.M."/>
        </authorList>
    </citation>
    <scope>NUCLEOTIDE SEQUENCE</scope>
    <source>
        <strain evidence="4">Duluth1</strain>
        <tissue evidence="4">Whole animal</tissue>
    </source>
</reference>
<dbReference type="GO" id="GO:0000266">
    <property type="term" value="P:mitochondrial fission"/>
    <property type="evidence" value="ECO:0007669"/>
    <property type="project" value="TreeGrafter"/>
</dbReference>
<evidence type="ECO:0000256" key="3">
    <source>
        <dbReference type="ARBA" id="ARBA00029631"/>
    </source>
</evidence>